<dbReference type="Gene3D" id="3.90.230.10">
    <property type="entry name" value="Creatinase/methionine aminopeptidase superfamily"/>
    <property type="match status" value="1"/>
</dbReference>
<keyword evidence="15" id="KW-0031">Aminopeptidase</keyword>
<keyword evidence="7" id="KW-0378">Hydrolase</keyword>
<evidence type="ECO:0000256" key="7">
    <source>
        <dbReference type="ARBA" id="ARBA00022801"/>
    </source>
</evidence>
<dbReference type="Pfam" id="PF00557">
    <property type="entry name" value="Peptidase_M24"/>
    <property type="match status" value="1"/>
</dbReference>
<dbReference type="CDD" id="cd01087">
    <property type="entry name" value="Prolidase"/>
    <property type="match status" value="1"/>
</dbReference>
<dbReference type="Pfam" id="PF05195">
    <property type="entry name" value="AMP_N"/>
    <property type="match status" value="1"/>
</dbReference>
<evidence type="ECO:0000256" key="3">
    <source>
        <dbReference type="ARBA" id="ARBA00008766"/>
    </source>
</evidence>
<dbReference type="EMBL" id="PIQC01000006">
    <property type="protein sequence ID" value="RUO68432.1"/>
    <property type="molecule type" value="Genomic_DNA"/>
</dbReference>
<evidence type="ECO:0000256" key="9">
    <source>
        <dbReference type="ARBA" id="ARBA00023211"/>
    </source>
</evidence>
<dbReference type="EC" id="3.4.11.9" evidence="4"/>
<comment type="catalytic activity">
    <reaction evidence="1">
        <text>Release of any N-terminal amino acid, including proline, that is linked to proline, even from a dipeptide or tripeptide.</text>
        <dbReference type="EC" id="3.4.11.9"/>
    </reaction>
</comment>
<keyword evidence="16" id="KW-1185">Reference proteome</keyword>
<evidence type="ECO:0000256" key="5">
    <source>
        <dbReference type="ARBA" id="ARBA00022670"/>
    </source>
</evidence>
<organism evidence="15 16">
    <name type="scientific">Idiomarina ramblicola</name>
    <dbReference type="NCBI Taxonomy" id="263724"/>
    <lineage>
        <taxon>Bacteria</taxon>
        <taxon>Pseudomonadati</taxon>
        <taxon>Pseudomonadota</taxon>
        <taxon>Gammaproteobacteria</taxon>
        <taxon>Alteromonadales</taxon>
        <taxon>Idiomarinaceae</taxon>
        <taxon>Idiomarina</taxon>
    </lineage>
</organism>
<dbReference type="InterPro" id="IPR001131">
    <property type="entry name" value="Peptidase_M24B_aminopep-P_CS"/>
</dbReference>
<dbReference type="InterPro" id="IPR036005">
    <property type="entry name" value="Creatinase/aminopeptidase-like"/>
</dbReference>
<proteinExistence type="inferred from homology"/>
<dbReference type="GO" id="GO:0030145">
    <property type="term" value="F:manganese ion binding"/>
    <property type="evidence" value="ECO:0007669"/>
    <property type="project" value="InterPro"/>
</dbReference>
<comment type="caution">
    <text evidence="15">The sequence shown here is derived from an EMBL/GenBank/DDBJ whole genome shotgun (WGS) entry which is preliminary data.</text>
</comment>
<keyword evidence="6 13" id="KW-0479">Metal-binding</keyword>
<dbReference type="Proteomes" id="UP000288058">
    <property type="component" value="Unassembled WGS sequence"/>
</dbReference>
<evidence type="ECO:0000313" key="16">
    <source>
        <dbReference type="Proteomes" id="UP000288058"/>
    </source>
</evidence>
<reference evidence="16" key="1">
    <citation type="journal article" date="2018" name="Front. Microbiol.">
        <title>Genome-Based Analysis Reveals the Taxonomy and Diversity of the Family Idiomarinaceae.</title>
        <authorList>
            <person name="Liu Y."/>
            <person name="Lai Q."/>
            <person name="Shao Z."/>
        </authorList>
    </citation>
    <scope>NUCLEOTIDE SEQUENCE [LARGE SCALE GENOMIC DNA]</scope>
    <source>
        <strain evidence="16">R22</strain>
    </source>
</reference>
<dbReference type="SMART" id="SM01011">
    <property type="entry name" value="AMP_N"/>
    <property type="match status" value="1"/>
</dbReference>
<evidence type="ECO:0000256" key="11">
    <source>
        <dbReference type="ARBA" id="ARBA00075356"/>
    </source>
</evidence>
<dbReference type="InterPro" id="IPR000994">
    <property type="entry name" value="Pept_M24"/>
</dbReference>
<evidence type="ECO:0000256" key="4">
    <source>
        <dbReference type="ARBA" id="ARBA00012574"/>
    </source>
</evidence>
<dbReference type="PANTHER" id="PTHR43226">
    <property type="entry name" value="XAA-PRO AMINOPEPTIDASE 3"/>
    <property type="match status" value="1"/>
</dbReference>
<dbReference type="InterPro" id="IPR007865">
    <property type="entry name" value="Aminopep_P_N"/>
</dbReference>
<evidence type="ECO:0000256" key="10">
    <source>
        <dbReference type="ARBA" id="ARBA00069363"/>
    </source>
</evidence>
<comment type="cofactor">
    <cofactor evidence="2">
        <name>Mn(2+)</name>
        <dbReference type="ChEBI" id="CHEBI:29035"/>
    </cofactor>
</comment>
<comment type="similarity">
    <text evidence="3 13">Belongs to the peptidase M24B family.</text>
</comment>
<name>A0A432YYH9_9GAMM</name>
<dbReference type="PROSITE" id="PS00491">
    <property type="entry name" value="PROLINE_PEPTIDASE"/>
    <property type="match status" value="1"/>
</dbReference>
<evidence type="ECO:0000256" key="8">
    <source>
        <dbReference type="ARBA" id="ARBA00023049"/>
    </source>
</evidence>
<dbReference type="GO" id="GO:0070006">
    <property type="term" value="F:metalloaminopeptidase activity"/>
    <property type="evidence" value="ECO:0007669"/>
    <property type="project" value="InterPro"/>
</dbReference>
<dbReference type="SUPFAM" id="SSF55920">
    <property type="entry name" value="Creatinase/aminopeptidase"/>
    <property type="match status" value="1"/>
</dbReference>
<keyword evidence="8" id="KW-0482">Metalloprotease</keyword>
<accession>A0A432YYH9</accession>
<evidence type="ECO:0000313" key="15">
    <source>
        <dbReference type="EMBL" id="RUO68432.1"/>
    </source>
</evidence>
<evidence type="ECO:0000256" key="12">
    <source>
        <dbReference type="ARBA" id="ARBA00081411"/>
    </source>
</evidence>
<dbReference type="Gene3D" id="3.40.350.10">
    <property type="entry name" value="Creatinase/prolidase N-terminal domain"/>
    <property type="match status" value="1"/>
</dbReference>
<gene>
    <name evidence="15" type="ORF">CWI78_09455</name>
</gene>
<dbReference type="InterPro" id="IPR052433">
    <property type="entry name" value="X-Pro_dipept-like"/>
</dbReference>
<dbReference type="InterPro" id="IPR029149">
    <property type="entry name" value="Creatin/AminoP/Spt16_N"/>
</dbReference>
<evidence type="ECO:0000256" key="1">
    <source>
        <dbReference type="ARBA" id="ARBA00001424"/>
    </source>
</evidence>
<dbReference type="OrthoDB" id="9806388at2"/>
<evidence type="ECO:0000256" key="6">
    <source>
        <dbReference type="ARBA" id="ARBA00022723"/>
    </source>
</evidence>
<dbReference type="GO" id="GO:0005829">
    <property type="term" value="C:cytosol"/>
    <property type="evidence" value="ECO:0007669"/>
    <property type="project" value="TreeGrafter"/>
</dbReference>
<keyword evidence="9" id="KW-0464">Manganese</keyword>
<protein>
    <recommendedName>
        <fullName evidence="10">Xaa-Pro aminopeptidase</fullName>
        <ecNumber evidence="4">3.4.11.9</ecNumber>
    </recommendedName>
    <alternativeName>
        <fullName evidence="11">Aminopeptidase P II</fullName>
    </alternativeName>
    <alternativeName>
        <fullName evidence="12">X-Pro aminopeptidase</fullName>
    </alternativeName>
</protein>
<feature type="domain" description="Aminopeptidase P N-terminal" evidence="14">
    <location>
        <begin position="5"/>
        <end position="138"/>
    </location>
</feature>
<evidence type="ECO:0000256" key="2">
    <source>
        <dbReference type="ARBA" id="ARBA00001936"/>
    </source>
</evidence>
<dbReference type="SUPFAM" id="SSF53092">
    <property type="entry name" value="Creatinase/prolidase N-terminal domain"/>
    <property type="match status" value="1"/>
</dbReference>
<keyword evidence="5" id="KW-0645">Protease</keyword>
<dbReference type="NCBIfam" id="NF008131">
    <property type="entry name" value="PRK10879.1"/>
    <property type="match status" value="1"/>
</dbReference>
<sequence length="440" mass="48862">MRDVIPQDEFKQRRHQLLESLPPHSVALVAANSEVTRSNDTEYPFRQNSDFFYLTGFNEPDAVLLLINDSNPRSVLFCQDKDPKHEVWHGLRLGYTNAVEALAVDSAEDLGTLPERLPEVLEGIESVFYPMGEDSVLVELVSDARDEVSVKARRSGKLAPQSLSDLRPQLEAMRLIKSANEVAVMKEAGRISSGAFRRIMRFVEAGKHEYQVAAELHHEFAMNGALHPAYGIIIGGGANACVLHYTDNQDVLRDGDLLLVDAGAEYQGYAADITRTFPVNGKFSQSQTILYNLVLEAQQAAFAEIKPGSNLVRASEAAARVISDGLTELGILTGDAEDNFKEQRWKTYFIHGLGHWLGLDVHDVGRYRDSDGEPVSFKAGMVLTVEPGIYILEDAEVEEKWRGIGIRIEDDLVVTAEGFDNMTADVPKTIEEIEAWMKSQ</sequence>
<dbReference type="RefSeq" id="WP_126782518.1">
    <property type="nucleotide sequence ID" value="NZ_PIQC01000006.1"/>
</dbReference>
<dbReference type="FunFam" id="3.90.230.10:FF:000002">
    <property type="entry name" value="Xaa-Pro aminopeptidase 3"/>
    <property type="match status" value="1"/>
</dbReference>
<dbReference type="AlphaFoldDB" id="A0A432YYH9"/>
<dbReference type="PANTHER" id="PTHR43226:SF4">
    <property type="entry name" value="XAA-PRO AMINOPEPTIDASE 3"/>
    <property type="match status" value="1"/>
</dbReference>
<dbReference type="GO" id="GO:0006508">
    <property type="term" value="P:proteolysis"/>
    <property type="evidence" value="ECO:0007669"/>
    <property type="project" value="UniProtKB-KW"/>
</dbReference>
<evidence type="ECO:0000259" key="14">
    <source>
        <dbReference type="SMART" id="SM01011"/>
    </source>
</evidence>
<evidence type="ECO:0000256" key="13">
    <source>
        <dbReference type="RuleBase" id="RU000590"/>
    </source>
</evidence>